<dbReference type="InterPro" id="IPR001533">
    <property type="entry name" value="Pterin_deHydtase"/>
</dbReference>
<dbReference type="RefSeq" id="WP_057664127.1">
    <property type="nucleotide sequence ID" value="NZ_JACIUV010000003.1"/>
</dbReference>
<reference evidence="6 8" key="2">
    <citation type="submission" date="2020-08" db="EMBL/GenBank/DDBJ databases">
        <title>Stenotrophomonas sp. W1S232.</title>
        <authorList>
            <person name="Deng Y."/>
        </authorList>
    </citation>
    <scope>NUCLEOTIDE SEQUENCE [LARGE SCALE GENOMIC DNA]</scope>
    <source>
        <strain evidence="6 8">W1S232</strain>
    </source>
</reference>
<evidence type="ECO:0000313" key="5">
    <source>
        <dbReference type="EMBL" id="KRG59734.1"/>
    </source>
</evidence>
<comment type="catalytic activity">
    <reaction evidence="1 4">
        <text>(4aS,6R)-4a-hydroxy-L-erythro-5,6,7,8-tetrahydrobiopterin = (6R)-L-erythro-6,7-dihydrobiopterin + H2O</text>
        <dbReference type="Rhea" id="RHEA:11920"/>
        <dbReference type="ChEBI" id="CHEBI:15377"/>
        <dbReference type="ChEBI" id="CHEBI:15642"/>
        <dbReference type="ChEBI" id="CHEBI:43120"/>
        <dbReference type="EC" id="4.2.1.96"/>
    </reaction>
</comment>
<dbReference type="NCBIfam" id="NF002019">
    <property type="entry name" value="PRK00823.1-4"/>
    <property type="match status" value="1"/>
</dbReference>
<reference evidence="5 7" key="1">
    <citation type="submission" date="2015-05" db="EMBL/GenBank/DDBJ databases">
        <title>Genome sequencing and analysis of members of genus Stenotrophomonas.</title>
        <authorList>
            <person name="Patil P.P."/>
            <person name="Midha S."/>
            <person name="Patil P.B."/>
        </authorList>
    </citation>
    <scope>NUCLEOTIDE SEQUENCE [LARGE SCALE GENOMIC DNA]</scope>
    <source>
        <strain evidence="5 7">DSM 17805</strain>
    </source>
</reference>
<keyword evidence="3 4" id="KW-0456">Lyase</keyword>
<dbReference type="CDD" id="cd00913">
    <property type="entry name" value="PCD_DCoH_subfamily_a"/>
    <property type="match status" value="1"/>
</dbReference>
<evidence type="ECO:0000256" key="3">
    <source>
        <dbReference type="ARBA" id="ARBA00023239"/>
    </source>
</evidence>
<dbReference type="GO" id="GO:0006729">
    <property type="term" value="P:tetrahydrobiopterin biosynthetic process"/>
    <property type="evidence" value="ECO:0007669"/>
    <property type="project" value="InterPro"/>
</dbReference>
<dbReference type="InterPro" id="IPR036428">
    <property type="entry name" value="PCD_sf"/>
</dbReference>
<dbReference type="SUPFAM" id="SSF55248">
    <property type="entry name" value="PCD-like"/>
    <property type="match status" value="1"/>
</dbReference>
<dbReference type="PATRIC" id="fig|266128.3.peg.2500"/>
<gene>
    <name evidence="5" type="ORF">ABB25_04250</name>
    <name evidence="6" type="ORF">H4O09_06675</name>
</gene>
<comment type="caution">
    <text evidence="5">The sequence shown here is derived from an EMBL/GenBank/DDBJ whole genome shotgun (WGS) entry which is preliminary data.</text>
</comment>
<dbReference type="EMBL" id="LDJH01000006">
    <property type="protein sequence ID" value="KRG59734.1"/>
    <property type="molecule type" value="Genomic_DNA"/>
</dbReference>
<name>A0A0R0BRP5_9GAMM</name>
<evidence type="ECO:0000256" key="2">
    <source>
        <dbReference type="ARBA" id="ARBA00006472"/>
    </source>
</evidence>
<dbReference type="GO" id="GO:0008124">
    <property type="term" value="F:4-alpha-hydroxytetrahydrobiopterin dehydratase activity"/>
    <property type="evidence" value="ECO:0007669"/>
    <property type="project" value="UniProtKB-UniRule"/>
</dbReference>
<evidence type="ECO:0000256" key="1">
    <source>
        <dbReference type="ARBA" id="ARBA00001554"/>
    </source>
</evidence>
<dbReference type="Gene3D" id="3.30.1360.20">
    <property type="entry name" value="Transcriptional coactivator/pterin dehydratase"/>
    <property type="match status" value="1"/>
</dbReference>
<sequence length="113" mass="12752">MTQPIDLYSARCIPRSGAEHRLSVAELDAYLARLPGWELVADGKVLQRRFNFADYYRTLSFVNALAHIAHRQDHHPDLSVHYDRVLVHWSTHDVGGLSLNDVICAAQTSALTE</sequence>
<dbReference type="PANTHER" id="PTHR12599">
    <property type="entry name" value="PTERIN-4-ALPHA-CARBINOLAMINE DEHYDRATASE"/>
    <property type="match status" value="1"/>
</dbReference>
<organism evidence="5 7">
    <name type="scientific">Stenotrophomonas koreensis</name>
    <dbReference type="NCBI Taxonomy" id="266128"/>
    <lineage>
        <taxon>Bacteria</taxon>
        <taxon>Pseudomonadati</taxon>
        <taxon>Pseudomonadota</taxon>
        <taxon>Gammaproteobacteria</taxon>
        <taxon>Lysobacterales</taxon>
        <taxon>Lysobacteraceae</taxon>
        <taxon>Stenotrophomonas</taxon>
    </lineage>
</organism>
<dbReference type="Proteomes" id="UP000550609">
    <property type="component" value="Unassembled WGS sequence"/>
</dbReference>
<accession>A0A7W3V0I7</accession>
<dbReference type="Pfam" id="PF01329">
    <property type="entry name" value="Pterin_4a"/>
    <property type="match status" value="1"/>
</dbReference>
<protein>
    <recommendedName>
        <fullName evidence="4">Putative pterin-4-alpha-carbinolamine dehydratase</fullName>
        <shortName evidence="4">PHS</shortName>
        <ecNumber evidence="4">4.2.1.96</ecNumber>
    </recommendedName>
    <alternativeName>
        <fullName evidence="4">4-alpha-hydroxy-tetrahydropterin dehydratase</fullName>
    </alternativeName>
    <alternativeName>
        <fullName evidence="4">Pterin carbinolamine dehydratase</fullName>
        <shortName evidence="4">PCD</shortName>
    </alternativeName>
</protein>
<evidence type="ECO:0000313" key="7">
    <source>
        <dbReference type="Proteomes" id="UP000051254"/>
    </source>
</evidence>
<accession>A0A0R0BRP5</accession>
<dbReference type="OrthoDB" id="5294615at2"/>
<evidence type="ECO:0000313" key="8">
    <source>
        <dbReference type="Proteomes" id="UP000550609"/>
    </source>
</evidence>
<dbReference type="STRING" id="266128.ABB25_04250"/>
<evidence type="ECO:0000256" key="4">
    <source>
        <dbReference type="HAMAP-Rule" id="MF_00434"/>
    </source>
</evidence>
<dbReference type="HAMAP" id="MF_00434">
    <property type="entry name" value="Pterin_4_alpha"/>
    <property type="match status" value="1"/>
</dbReference>
<dbReference type="AlphaFoldDB" id="A0A0R0BRP5"/>
<proteinExistence type="inferred from homology"/>
<keyword evidence="7" id="KW-1185">Reference proteome</keyword>
<evidence type="ECO:0000313" key="6">
    <source>
        <dbReference type="EMBL" id="MBB1116742.1"/>
    </source>
</evidence>
<dbReference type="EMBL" id="JACIUV010000003">
    <property type="protein sequence ID" value="MBB1116742.1"/>
    <property type="molecule type" value="Genomic_DNA"/>
</dbReference>
<dbReference type="EC" id="4.2.1.96" evidence="4"/>
<dbReference type="Proteomes" id="UP000051254">
    <property type="component" value="Unassembled WGS sequence"/>
</dbReference>
<comment type="similarity">
    <text evidence="2 4">Belongs to the pterin-4-alpha-carbinolamine dehydratase family.</text>
</comment>
<dbReference type="PANTHER" id="PTHR12599:SF0">
    <property type="entry name" value="PTERIN-4-ALPHA-CARBINOLAMINE DEHYDRATASE"/>
    <property type="match status" value="1"/>
</dbReference>